<evidence type="ECO:0000256" key="1">
    <source>
        <dbReference type="ARBA" id="ARBA00023002"/>
    </source>
</evidence>
<dbReference type="Pfam" id="PF02754">
    <property type="entry name" value="CCG"/>
    <property type="match status" value="1"/>
</dbReference>
<comment type="caution">
    <text evidence="3">The sequence shown here is derived from an EMBL/GenBank/DDBJ whole genome shotgun (WGS) entry which is preliminary data.</text>
</comment>
<accession>A0A645FSZ9</accession>
<dbReference type="EMBL" id="VSSQ01064743">
    <property type="protein sequence ID" value="MPN17578.1"/>
    <property type="molecule type" value="Genomic_DNA"/>
</dbReference>
<name>A0A645FSZ9_9ZZZZ</name>
<sequence>MVRPRTDTGAEDSENPMGMDNLLRTVGIETPDWYCKTECCGASSLLNNPEISKIRIRDVLISAQASGADAIAVACPLCHMNLEMTLEDQGKKIPVVYFTQLLGLALGCNVKDVELNKMLVQYDWDSKLI</sequence>
<dbReference type="PANTHER" id="PTHR42947">
    <property type="entry name" value="COB--COM HETERODISULFIDE REDUCTASE SUBUNIT B 1"/>
    <property type="match status" value="1"/>
</dbReference>
<organism evidence="3">
    <name type="scientific">bioreactor metagenome</name>
    <dbReference type="NCBI Taxonomy" id="1076179"/>
    <lineage>
        <taxon>unclassified sequences</taxon>
        <taxon>metagenomes</taxon>
        <taxon>ecological metagenomes</taxon>
    </lineage>
</organism>
<keyword evidence="1 3" id="KW-0560">Oxidoreductase</keyword>
<dbReference type="InterPro" id="IPR051278">
    <property type="entry name" value="HdrB/HdrD_reductase"/>
</dbReference>
<evidence type="ECO:0000313" key="3">
    <source>
        <dbReference type="EMBL" id="MPN17578.1"/>
    </source>
</evidence>
<dbReference type="GO" id="GO:0016491">
    <property type="term" value="F:oxidoreductase activity"/>
    <property type="evidence" value="ECO:0007669"/>
    <property type="project" value="UniProtKB-KW"/>
</dbReference>
<protein>
    <submittedName>
        <fullName evidence="3">8-methylmenaquinol:fumarate reductase membrane anchor subunit</fullName>
        <ecNumber evidence="3">1.3.5.-</ecNumber>
    </submittedName>
</protein>
<reference evidence="3" key="1">
    <citation type="submission" date="2019-08" db="EMBL/GenBank/DDBJ databases">
        <authorList>
            <person name="Kucharzyk K."/>
            <person name="Murdoch R.W."/>
            <person name="Higgins S."/>
            <person name="Loffler F."/>
        </authorList>
    </citation>
    <scope>NUCLEOTIDE SEQUENCE</scope>
</reference>
<dbReference type="EC" id="1.3.5.-" evidence="3"/>
<feature type="domain" description="Cysteine-rich" evidence="2">
    <location>
        <begin position="13"/>
        <end position="82"/>
    </location>
</feature>
<proteinExistence type="predicted"/>
<gene>
    <name evidence="3" type="primary">sdhE_12</name>
    <name evidence="3" type="ORF">SDC9_164933</name>
</gene>
<dbReference type="PANTHER" id="PTHR42947:SF1">
    <property type="entry name" value="COB--COM HETERODISULFIDE REDUCTASE SUBUNIT B 1"/>
    <property type="match status" value="1"/>
</dbReference>
<evidence type="ECO:0000259" key="2">
    <source>
        <dbReference type="Pfam" id="PF02754"/>
    </source>
</evidence>
<dbReference type="AlphaFoldDB" id="A0A645FSZ9"/>
<dbReference type="InterPro" id="IPR004017">
    <property type="entry name" value="Cys_rich_dom"/>
</dbReference>